<sequence>MTKKISLCAGLIIVLLFYGNAFSQVQDSTETRGEYPYVLPILGKKAYAKGYNLPLPFSASIGTIFNKQGIILEDFSMAFTQGNEEPDFDRLQPISDLIVFGPSEGRINTLFARVEAWVLPFLSVGGYFGKVWGEQTVTLTAPIEISSVTDIDGQYYGLNLVGVVPIGPVVLQADYSWAWTTNDRLDKPVLVNVAGARVIKRFVNKTNPERFWGVWAGAQSQKLDSETSGNIPLGEALGLDETALNDLDQRWETYTMSPEFTELPRFRQELIRRAYEEIIRPGLEGLAGTTVYYKFKKRLEFEWNMLIGGTYQFNRHWAARVEYGFLQSKQQLTFIATYNFGL</sequence>
<evidence type="ECO:0000256" key="1">
    <source>
        <dbReference type="SAM" id="SignalP"/>
    </source>
</evidence>
<evidence type="ECO:0000313" key="2">
    <source>
        <dbReference type="EMBL" id="PQB04677.1"/>
    </source>
</evidence>
<dbReference type="AlphaFoldDB" id="A0A2S7KPZ6"/>
<dbReference type="OrthoDB" id="7593840at2"/>
<gene>
    <name evidence="2" type="ORF">BST85_07045</name>
</gene>
<organism evidence="2 3">
    <name type="scientific">Aureitalea marina</name>
    <dbReference type="NCBI Taxonomy" id="930804"/>
    <lineage>
        <taxon>Bacteria</taxon>
        <taxon>Pseudomonadati</taxon>
        <taxon>Bacteroidota</taxon>
        <taxon>Flavobacteriia</taxon>
        <taxon>Flavobacteriales</taxon>
        <taxon>Flavobacteriaceae</taxon>
        <taxon>Aureitalea</taxon>
    </lineage>
</organism>
<dbReference type="RefSeq" id="WP_104812604.1">
    <property type="nucleotide sequence ID" value="NZ_MQUB01000001.1"/>
</dbReference>
<protein>
    <recommendedName>
        <fullName evidence="4">Outer membrane protein beta-barrel domain-containing protein</fullName>
    </recommendedName>
</protein>
<evidence type="ECO:0000313" key="3">
    <source>
        <dbReference type="Proteomes" id="UP000239800"/>
    </source>
</evidence>
<comment type="caution">
    <text evidence="2">The sequence shown here is derived from an EMBL/GenBank/DDBJ whole genome shotgun (WGS) entry which is preliminary data.</text>
</comment>
<feature type="chain" id="PRO_5015548639" description="Outer membrane protein beta-barrel domain-containing protein" evidence="1">
    <location>
        <begin position="24"/>
        <end position="342"/>
    </location>
</feature>
<accession>A0A2S7KPZ6</accession>
<proteinExistence type="predicted"/>
<keyword evidence="3" id="KW-1185">Reference proteome</keyword>
<evidence type="ECO:0008006" key="4">
    <source>
        <dbReference type="Google" id="ProtNLM"/>
    </source>
</evidence>
<reference evidence="2 3" key="1">
    <citation type="submission" date="2016-11" db="EMBL/GenBank/DDBJ databases">
        <title>Trade-off between light-utilization and light-protection in marine flavobacteria.</title>
        <authorList>
            <person name="Kumagai Y."/>
        </authorList>
    </citation>
    <scope>NUCLEOTIDE SEQUENCE [LARGE SCALE GENOMIC DNA]</scope>
    <source>
        <strain evidence="2 3">NBRC 107741</strain>
    </source>
</reference>
<name>A0A2S7KPZ6_9FLAO</name>
<dbReference type="Proteomes" id="UP000239800">
    <property type="component" value="Unassembled WGS sequence"/>
</dbReference>
<feature type="signal peptide" evidence="1">
    <location>
        <begin position="1"/>
        <end position="23"/>
    </location>
</feature>
<dbReference type="EMBL" id="MQUB01000001">
    <property type="protein sequence ID" value="PQB04677.1"/>
    <property type="molecule type" value="Genomic_DNA"/>
</dbReference>
<keyword evidence="1" id="KW-0732">Signal</keyword>